<dbReference type="InterPro" id="IPR005802">
    <property type="entry name" value="ADC_synth_comp_1"/>
</dbReference>
<evidence type="ECO:0000256" key="2">
    <source>
        <dbReference type="ARBA" id="ARBA00013139"/>
    </source>
</evidence>
<dbReference type="RefSeq" id="WP_082072309.1">
    <property type="nucleotide sequence ID" value="NZ_JYIT01000076.1"/>
</dbReference>
<evidence type="ECO:0000313" key="8">
    <source>
        <dbReference type="EMBL" id="KJL23553.1"/>
    </source>
</evidence>
<dbReference type="Gene3D" id="3.60.120.10">
    <property type="entry name" value="Anthranilate synthase"/>
    <property type="match status" value="1"/>
</dbReference>
<dbReference type="NCBIfam" id="TIGR00566">
    <property type="entry name" value="trpG_papA"/>
    <property type="match status" value="1"/>
</dbReference>
<dbReference type="NCBIfam" id="TIGR00553">
    <property type="entry name" value="pabB"/>
    <property type="match status" value="1"/>
</dbReference>
<dbReference type="Pfam" id="PF04715">
    <property type="entry name" value="Anth_synt_I_N"/>
    <property type="match status" value="1"/>
</dbReference>
<dbReference type="Gene3D" id="3.40.50.880">
    <property type="match status" value="1"/>
</dbReference>
<dbReference type="Pfam" id="PF00117">
    <property type="entry name" value="GATase"/>
    <property type="match status" value="1"/>
</dbReference>
<dbReference type="PROSITE" id="PS51273">
    <property type="entry name" value="GATASE_TYPE_1"/>
    <property type="match status" value="1"/>
</dbReference>
<dbReference type="InterPro" id="IPR006805">
    <property type="entry name" value="Anth_synth_I_N"/>
</dbReference>
<accession>A0A0F0KRQ1</accession>
<dbReference type="AlphaFoldDB" id="A0A0F0KRQ1"/>
<keyword evidence="8" id="KW-0032">Aminotransferase</keyword>
<name>A0A0F0KRQ1_9MICO</name>
<dbReference type="Proteomes" id="UP000033448">
    <property type="component" value="Unassembled WGS sequence"/>
</dbReference>
<dbReference type="OrthoDB" id="3518032at2"/>
<dbReference type="Pfam" id="PF00425">
    <property type="entry name" value="Chorismate_bind"/>
    <property type="match status" value="1"/>
</dbReference>
<sequence>MPAVGSDSREAGAVGARIPDALAPSPRILLIDNYDSFTYNLVHQIAATAGRAPVVVHNDWAGWSPSVLDGFDAVVLSPGPGDPRVPADFGICADAIRIAAERRIPLLGVCLGHQGLGHAYGAAVRRAPEPRHGRPSPVFHDGTGPFEGLPSPVEVIRYHSLLIDDVPDELVVTARADDGVIMGIRHRELPLWGVQFHPESIGTHDGTRMMANFVALVRDGLVERGRAAGTVDVQTPETRPCGPSPRAILRRTLTSAVDTETLFTELFGDAAQAVWLDGNRRGDDRARYSILGGGDDLPTAVADVREGTVTLTEGGRVREVRSGFFDWLDAELSASVVEAGDVPFALGWVGALGYELRAECGSPHDRRAATPDALLVRLDRALVVDHQEDRIHLLARDDAGWIDRVAARIEALDDRPAPEHRAHDRAAVPVLTARHSRERYLALIAAAQEEIAAGETYEACLTNLLHGVGGDGVGDPLAAYLALRRQNPAPFAAFLRIAGVSVLSTSPERFVRITADGAVESSPIKGTRPRGADEEEDERIRAELAAAEKDRAENLMIVDLVRHDLGHTAELGSVHVDGLFRVESYATVHQLVSTVRSTLAATPVACVRAAFPPGSMTGAPKLRTMAILDRLEGGARGFYSGALGYFSFDGSVDLSVVIRTMIQQGEDVDYGVGGAIVSLSDPDDEYAETAVKARPLLRLTGAEFPEG</sequence>
<reference evidence="8 9" key="1">
    <citation type="submission" date="2015-02" db="EMBL/GenBank/DDBJ databases">
        <title>Draft genome sequences of ten Microbacterium spp. with emphasis on heavy metal contaminated environments.</title>
        <authorList>
            <person name="Corretto E."/>
        </authorList>
    </citation>
    <scope>NUCLEOTIDE SEQUENCE [LARGE SCALE GENOMIC DNA]</scope>
    <source>
        <strain evidence="8 9">DSM 23848</strain>
    </source>
</reference>
<keyword evidence="3 8" id="KW-0808">Transferase</keyword>
<dbReference type="EC" id="2.6.1.85" evidence="2"/>
<keyword evidence="4" id="KW-0315">Glutamine amidotransferase</keyword>
<comment type="similarity">
    <text evidence="1">In the C-terminal section; belongs to the anthranilate synthase component I family.</text>
</comment>
<dbReference type="EMBL" id="JYIT01000076">
    <property type="protein sequence ID" value="KJL23553.1"/>
    <property type="molecule type" value="Genomic_DNA"/>
</dbReference>
<dbReference type="InterPro" id="IPR005801">
    <property type="entry name" value="ADC_synthase"/>
</dbReference>
<dbReference type="GO" id="GO:0005737">
    <property type="term" value="C:cytoplasm"/>
    <property type="evidence" value="ECO:0007669"/>
    <property type="project" value="TreeGrafter"/>
</dbReference>
<dbReference type="InterPro" id="IPR017926">
    <property type="entry name" value="GATASE"/>
</dbReference>
<evidence type="ECO:0000259" key="5">
    <source>
        <dbReference type="Pfam" id="PF00117"/>
    </source>
</evidence>
<dbReference type="PANTHER" id="PTHR11236:SF18">
    <property type="entry name" value="AMINODEOXYCHORISMATE SYNTHASE"/>
    <property type="match status" value="1"/>
</dbReference>
<dbReference type="PATRIC" id="fig|582680.7.peg.2019"/>
<dbReference type="PRINTS" id="PR00097">
    <property type="entry name" value="ANTSNTHASEII"/>
</dbReference>
<dbReference type="PANTHER" id="PTHR11236">
    <property type="entry name" value="AMINOBENZOATE/ANTHRANILATE SYNTHASE"/>
    <property type="match status" value="1"/>
</dbReference>
<proteinExistence type="inferred from homology"/>
<comment type="caution">
    <text evidence="8">The sequence shown here is derived from an EMBL/GenBank/DDBJ whole genome shotgun (WGS) entry which is preliminary data.</text>
</comment>
<evidence type="ECO:0000313" key="9">
    <source>
        <dbReference type="Proteomes" id="UP000033448"/>
    </source>
</evidence>
<dbReference type="FunFam" id="3.40.50.880:FF:000003">
    <property type="entry name" value="Anthranilate synthase component II"/>
    <property type="match status" value="1"/>
</dbReference>
<feature type="domain" description="Anthranilate synthase component I N-terminal" evidence="7">
    <location>
        <begin position="260"/>
        <end position="393"/>
    </location>
</feature>
<gene>
    <name evidence="8" type="primary">pabB</name>
    <name evidence="8" type="ORF">RL72_01975</name>
</gene>
<evidence type="ECO:0000259" key="7">
    <source>
        <dbReference type="Pfam" id="PF04715"/>
    </source>
</evidence>
<dbReference type="InterPro" id="IPR006221">
    <property type="entry name" value="TrpG/PapA_dom"/>
</dbReference>
<dbReference type="PRINTS" id="PR00099">
    <property type="entry name" value="CPSGATASE"/>
</dbReference>
<evidence type="ECO:0000256" key="4">
    <source>
        <dbReference type="ARBA" id="ARBA00022962"/>
    </source>
</evidence>
<dbReference type="InterPro" id="IPR015890">
    <property type="entry name" value="Chorismate_C"/>
</dbReference>
<evidence type="ECO:0000256" key="3">
    <source>
        <dbReference type="ARBA" id="ARBA00022679"/>
    </source>
</evidence>
<dbReference type="GO" id="GO:0000162">
    <property type="term" value="P:L-tryptophan biosynthetic process"/>
    <property type="evidence" value="ECO:0007669"/>
    <property type="project" value="TreeGrafter"/>
</dbReference>
<keyword evidence="9" id="KW-1185">Reference proteome</keyword>
<organism evidence="8 9">
    <name type="scientific">Microbacterium azadirachtae</name>
    <dbReference type="NCBI Taxonomy" id="582680"/>
    <lineage>
        <taxon>Bacteria</taxon>
        <taxon>Bacillati</taxon>
        <taxon>Actinomycetota</taxon>
        <taxon>Actinomycetes</taxon>
        <taxon>Micrococcales</taxon>
        <taxon>Microbacteriaceae</taxon>
        <taxon>Microbacterium</taxon>
    </lineage>
</organism>
<dbReference type="GO" id="GO:0009396">
    <property type="term" value="P:folic acid-containing compound biosynthetic process"/>
    <property type="evidence" value="ECO:0007669"/>
    <property type="project" value="InterPro"/>
</dbReference>
<dbReference type="SUPFAM" id="SSF56322">
    <property type="entry name" value="ADC synthase"/>
    <property type="match status" value="1"/>
</dbReference>
<feature type="domain" description="Chorismate-utilising enzyme C-terminal" evidence="6">
    <location>
        <begin position="437"/>
        <end position="692"/>
    </location>
</feature>
<evidence type="ECO:0000259" key="6">
    <source>
        <dbReference type="Pfam" id="PF00425"/>
    </source>
</evidence>
<protein>
    <recommendedName>
        <fullName evidence="2">aminodeoxychorismate synthase</fullName>
        <ecNumber evidence="2">2.6.1.85</ecNumber>
    </recommendedName>
</protein>
<dbReference type="InterPro" id="IPR019999">
    <property type="entry name" value="Anth_synth_I-like"/>
</dbReference>
<dbReference type="InterPro" id="IPR029062">
    <property type="entry name" value="Class_I_gatase-like"/>
</dbReference>
<dbReference type="PRINTS" id="PR00096">
    <property type="entry name" value="GATASE"/>
</dbReference>
<feature type="domain" description="Glutamine amidotransferase" evidence="5">
    <location>
        <begin position="29"/>
        <end position="214"/>
    </location>
</feature>
<dbReference type="SUPFAM" id="SSF52317">
    <property type="entry name" value="Class I glutamine amidotransferase-like"/>
    <property type="match status" value="1"/>
</dbReference>
<dbReference type="GO" id="GO:0008153">
    <property type="term" value="P:4-aminobenzoate biosynthetic process"/>
    <property type="evidence" value="ECO:0007669"/>
    <property type="project" value="TreeGrafter"/>
</dbReference>
<dbReference type="GO" id="GO:0046820">
    <property type="term" value="F:4-amino-4-deoxychorismate synthase activity"/>
    <property type="evidence" value="ECO:0007669"/>
    <property type="project" value="UniProtKB-EC"/>
</dbReference>
<evidence type="ECO:0000256" key="1">
    <source>
        <dbReference type="ARBA" id="ARBA00005970"/>
    </source>
</evidence>
<dbReference type="CDD" id="cd01743">
    <property type="entry name" value="GATase1_Anthranilate_Synthase"/>
    <property type="match status" value="1"/>
</dbReference>